<dbReference type="Pfam" id="PF23046">
    <property type="entry name" value="tSH3-B_UBE2O"/>
    <property type="match status" value="1"/>
</dbReference>
<dbReference type="RefSeq" id="XP_009016332.1">
    <property type="nucleotide sequence ID" value="XM_009018084.1"/>
</dbReference>
<reference evidence="7" key="3">
    <citation type="submission" date="2015-06" db="UniProtKB">
        <authorList>
            <consortium name="EnsemblMetazoa"/>
        </authorList>
    </citation>
    <scope>IDENTIFICATION</scope>
</reference>
<name>T1FSX2_HELRO</name>
<dbReference type="HOGENOM" id="CLU_429077_0_0_1"/>
<reference evidence="8" key="1">
    <citation type="submission" date="2012-12" db="EMBL/GenBank/DDBJ databases">
        <authorList>
            <person name="Hellsten U."/>
            <person name="Grimwood J."/>
            <person name="Chapman J.A."/>
            <person name="Shapiro H."/>
            <person name="Aerts A."/>
            <person name="Otillar R.P."/>
            <person name="Terry A.Y."/>
            <person name="Boore J.L."/>
            <person name="Simakov O."/>
            <person name="Marletaz F."/>
            <person name="Cho S.-J."/>
            <person name="Edsinger-Gonzales E."/>
            <person name="Havlak P."/>
            <person name="Kuo D.-H."/>
            <person name="Larsson T."/>
            <person name="Lv J."/>
            <person name="Arendt D."/>
            <person name="Savage R."/>
            <person name="Osoegawa K."/>
            <person name="de Jong P."/>
            <person name="Lindberg D.R."/>
            <person name="Seaver E.C."/>
            <person name="Weisblat D.A."/>
            <person name="Putnam N.H."/>
            <person name="Grigoriev I.V."/>
            <person name="Rokhsar D.S."/>
        </authorList>
    </citation>
    <scope>NUCLEOTIDE SEQUENCE</scope>
</reference>
<sequence>MFEEDVVEVVLPKKFSGENKHKLGVVLESSRYFTSDEDDDDDVGFFRALHKDSVRVAWHPTGKTEVIKEEKLKLVDRSLVPGDVVRRMIQGQESQKGYVFKTRITCVLRCLNQSFIVSNVDSSSLLPLLRFNSDSHDVYLDDWVGVVKKVSERVVVKFKDGAKCELNSEEVQNLFYEFDDLNDKRHRDSEFAISTCYVGQVLKGPLSAFQNARWFLPTKHFCQKTAKKSKSKQVVVVIEEFDVQSVEVFWLCRGYSGANASKHITQHPPTVVTGPDLKRLQSLDCFGASNYQIGDEAYYVLDSGDEVVSIENAKKKDAVIANCIMKCRENLFAADKSVQNSKGRSSRLPSQVSSVNVDSVLSLDKISIGDSMETSENLSAFLESEIGLKDDEEACQDENDAMYAMTVSTTSNNRKHKRRKPSSSTRNQKKKKVFLKKTKPKKFYEQTKKFETGDKIPVEIVSTFTVVDIMWQDGQLETNIHSTSLYPIHHLDELEFFPGDFVVHSQTNDWDSSKTYGVVQKMNFSARTCDIRWFNSNSEPWFVI</sequence>
<accession>T1FSX2</accession>
<evidence type="ECO:0000256" key="3">
    <source>
        <dbReference type="SAM" id="MobiDB-lite"/>
    </source>
</evidence>
<gene>
    <name evidence="7" type="primary">20211919</name>
    <name evidence="6" type="ORF">HELRODRAFT_191359</name>
</gene>
<dbReference type="EMBL" id="AMQM01003857">
    <property type="status" value="NOT_ANNOTATED_CDS"/>
    <property type="molecule type" value="Genomic_DNA"/>
</dbReference>
<feature type="domain" description="UBE2O-like tandem tSH3-B" evidence="5">
    <location>
        <begin position="137"/>
        <end position="286"/>
    </location>
</feature>
<evidence type="ECO:0000313" key="8">
    <source>
        <dbReference type="Proteomes" id="UP000015101"/>
    </source>
</evidence>
<dbReference type="GeneID" id="20211919"/>
<dbReference type="InterPro" id="IPR057733">
    <property type="entry name" value="UBE2O-like_SH3-B"/>
</dbReference>
<dbReference type="Pfam" id="PF23043">
    <property type="entry name" value="SH3-B_UBE2O"/>
    <property type="match status" value="1"/>
</dbReference>
<dbReference type="OMA" id="DENDAMY"/>
<dbReference type="InParanoid" id="T1FSX2"/>
<dbReference type="OrthoDB" id="47801at2759"/>
<evidence type="ECO:0000256" key="2">
    <source>
        <dbReference type="ARBA" id="ARBA00022786"/>
    </source>
</evidence>
<feature type="compositionally biased region" description="Basic residues" evidence="3">
    <location>
        <begin position="413"/>
        <end position="432"/>
    </location>
</feature>
<dbReference type="PANTHER" id="PTHR46116">
    <property type="entry name" value="(E3-INDEPENDENT) E2 UBIQUITIN-CONJUGATING ENZYME"/>
    <property type="match status" value="1"/>
</dbReference>
<keyword evidence="1" id="KW-0808">Transferase</keyword>
<keyword evidence="2" id="KW-0833">Ubl conjugation pathway</keyword>
<dbReference type="EMBL" id="KB096325">
    <property type="protein sequence ID" value="ESO05699.1"/>
    <property type="molecule type" value="Genomic_DNA"/>
</dbReference>
<keyword evidence="8" id="KW-1185">Reference proteome</keyword>
<protein>
    <submittedName>
        <fullName evidence="6 7">Uncharacterized protein</fullName>
    </submittedName>
</protein>
<dbReference type="Proteomes" id="UP000015101">
    <property type="component" value="Unassembled WGS sequence"/>
</dbReference>
<dbReference type="KEGG" id="hro:HELRODRAFT_191359"/>
<proteinExistence type="predicted"/>
<evidence type="ECO:0000259" key="4">
    <source>
        <dbReference type="Pfam" id="PF23043"/>
    </source>
</evidence>
<dbReference type="GO" id="GO:0061631">
    <property type="term" value="F:ubiquitin conjugating enzyme activity"/>
    <property type="evidence" value="ECO:0000318"/>
    <property type="project" value="GO_Central"/>
</dbReference>
<evidence type="ECO:0000313" key="6">
    <source>
        <dbReference type="EMBL" id="ESO05699.1"/>
    </source>
</evidence>
<evidence type="ECO:0000313" key="7">
    <source>
        <dbReference type="EnsemblMetazoa" id="HelroP191359"/>
    </source>
</evidence>
<dbReference type="GO" id="GO:0042147">
    <property type="term" value="P:retrograde transport, endosome to Golgi"/>
    <property type="evidence" value="ECO:0000318"/>
    <property type="project" value="GO_Central"/>
</dbReference>
<dbReference type="eggNOG" id="KOG0895">
    <property type="taxonomic scope" value="Eukaryota"/>
</dbReference>
<organism evidence="7 8">
    <name type="scientific">Helobdella robusta</name>
    <name type="common">Californian leech</name>
    <dbReference type="NCBI Taxonomy" id="6412"/>
    <lineage>
        <taxon>Eukaryota</taxon>
        <taxon>Metazoa</taxon>
        <taxon>Spiralia</taxon>
        <taxon>Lophotrochozoa</taxon>
        <taxon>Annelida</taxon>
        <taxon>Clitellata</taxon>
        <taxon>Hirudinea</taxon>
        <taxon>Rhynchobdellida</taxon>
        <taxon>Glossiphoniidae</taxon>
        <taxon>Helobdella</taxon>
    </lineage>
</organism>
<dbReference type="CTD" id="20211919"/>
<reference evidence="6 8" key="2">
    <citation type="journal article" date="2013" name="Nature">
        <title>Insights into bilaterian evolution from three spiralian genomes.</title>
        <authorList>
            <person name="Simakov O."/>
            <person name="Marletaz F."/>
            <person name="Cho S.J."/>
            <person name="Edsinger-Gonzales E."/>
            <person name="Havlak P."/>
            <person name="Hellsten U."/>
            <person name="Kuo D.H."/>
            <person name="Larsson T."/>
            <person name="Lv J."/>
            <person name="Arendt D."/>
            <person name="Savage R."/>
            <person name="Osoegawa K."/>
            <person name="de Jong P."/>
            <person name="Grimwood J."/>
            <person name="Chapman J.A."/>
            <person name="Shapiro H."/>
            <person name="Aerts A."/>
            <person name="Otillar R.P."/>
            <person name="Terry A.Y."/>
            <person name="Boore J.L."/>
            <person name="Grigoriev I.V."/>
            <person name="Lindberg D.R."/>
            <person name="Seaver E.C."/>
            <person name="Weisblat D.A."/>
            <person name="Putnam N.H."/>
            <person name="Rokhsar D.S."/>
        </authorList>
    </citation>
    <scope>NUCLEOTIDE SEQUENCE</scope>
</reference>
<evidence type="ECO:0000256" key="1">
    <source>
        <dbReference type="ARBA" id="ARBA00022679"/>
    </source>
</evidence>
<dbReference type="AlphaFoldDB" id="T1FSX2"/>
<dbReference type="PANTHER" id="PTHR46116:SF15">
    <property type="entry name" value="(E3-INDEPENDENT) E2 UBIQUITIN-CONJUGATING ENZYME"/>
    <property type="match status" value="1"/>
</dbReference>
<evidence type="ECO:0000259" key="5">
    <source>
        <dbReference type="Pfam" id="PF23046"/>
    </source>
</evidence>
<feature type="region of interest" description="Disordered" evidence="3">
    <location>
        <begin position="406"/>
        <end position="432"/>
    </location>
</feature>
<dbReference type="EnsemblMetazoa" id="HelroT191359">
    <property type="protein sequence ID" value="HelroP191359"/>
    <property type="gene ID" value="HelroG191359"/>
</dbReference>
<dbReference type="GO" id="GO:0005829">
    <property type="term" value="C:cytosol"/>
    <property type="evidence" value="ECO:0007669"/>
    <property type="project" value="GOC"/>
</dbReference>
<feature type="domain" description="UBE2O-like SH3-B" evidence="4">
    <location>
        <begin position="493"/>
        <end position="538"/>
    </location>
</feature>
<dbReference type="InterPro" id="IPR057735">
    <property type="entry name" value="UBE2O-like_tSH3-B"/>
</dbReference>
<dbReference type="STRING" id="6412.T1FSX2"/>